<dbReference type="SUPFAM" id="SSF117856">
    <property type="entry name" value="AF0104/ALDC/Ptd012-like"/>
    <property type="match status" value="1"/>
</dbReference>
<dbReference type="Pfam" id="PF03306">
    <property type="entry name" value="AAL_decarboxy"/>
    <property type="match status" value="1"/>
</dbReference>
<evidence type="ECO:0000313" key="1">
    <source>
        <dbReference type="EMBL" id="CAH0999692.1"/>
    </source>
</evidence>
<dbReference type="Proteomes" id="UP000837803">
    <property type="component" value="Unassembled WGS sequence"/>
</dbReference>
<dbReference type="PROSITE" id="PS51257">
    <property type="entry name" value="PROKAR_LIPOPROTEIN"/>
    <property type="match status" value="1"/>
</dbReference>
<organism evidence="1 2">
    <name type="scientific">Neolewinella maritima</name>
    <dbReference type="NCBI Taxonomy" id="1383882"/>
    <lineage>
        <taxon>Bacteria</taxon>
        <taxon>Pseudomonadati</taxon>
        <taxon>Bacteroidota</taxon>
        <taxon>Saprospiria</taxon>
        <taxon>Saprospirales</taxon>
        <taxon>Lewinellaceae</taxon>
        <taxon>Neolewinella</taxon>
    </lineage>
</organism>
<protein>
    <recommendedName>
        <fullName evidence="3">Acetolactate decarboxylase</fullName>
    </recommendedName>
</protein>
<gene>
    <name evidence="1" type="ORF">LEM8419_00992</name>
</gene>
<comment type="caution">
    <text evidence="1">The sequence shown here is derived from an EMBL/GenBank/DDBJ whole genome shotgun (WGS) entry which is preliminary data.</text>
</comment>
<name>A0ABN8F0A5_9BACT</name>
<evidence type="ECO:0000313" key="2">
    <source>
        <dbReference type="Proteomes" id="UP000837803"/>
    </source>
</evidence>
<dbReference type="EMBL" id="CAKLPZ010000001">
    <property type="protein sequence ID" value="CAH0999692.1"/>
    <property type="molecule type" value="Genomic_DNA"/>
</dbReference>
<evidence type="ECO:0008006" key="3">
    <source>
        <dbReference type="Google" id="ProtNLM"/>
    </source>
</evidence>
<proteinExistence type="predicted"/>
<sequence>MKYCSLLLLLLLTACDPNRPPPGQAITSDAALSIAGTQRATLYDGRISGSIDLNTIENLDGLYGLGPAEYLRGAVLVFDGKGYRSQVTAADELRVEETLRESPPFFVYTHQRTWNEYTVPSTVRSLKQFTDYLDQLTIGDPRPFAYRLAGPVRTAKLTVLNLKEGLSIESPEEAERGQLTLTVQDREVDVLGFFSTAHQGVFTDLDSYTRMHLITRERDVMGRLSGVTFGEGMKLFLPE</sequence>
<accession>A0ABN8F0A5</accession>
<dbReference type="InterPro" id="IPR005128">
    <property type="entry name" value="Acetolactate_a_deCO2ase"/>
</dbReference>
<keyword evidence="2" id="KW-1185">Reference proteome</keyword>
<dbReference type="Gene3D" id="3.30.1330.80">
    <property type="entry name" value="Hypothetical protein, similar to alpha- acetolactate decarboxylase, domain 2"/>
    <property type="match status" value="1"/>
</dbReference>
<dbReference type="RefSeq" id="WP_238749901.1">
    <property type="nucleotide sequence ID" value="NZ_CAKLPZ010000001.1"/>
</dbReference>
<reference evidence="1" key="1">
    <citation type="submission" date="2021-12" db="EMBL/GenBank/DDBJ databases">
        <authorList>
            <person name="Rodrigo-Torres L."/>
            <person name="Arahal R. D."/>
            <person name="Lucena T."/>
        </authorList>
    </citation>
    <scope>NUCLEOTIDE SEQUENCE</scope>
    <source>
        <strain evidence="1">CECT 8419</strain>
    </source>
</reference>